<dbReference type="Proteomes" id="UP001595904">
    <property type="component" value="Unassembled WGS sequence"/>
</dbReference>
<keyword evidence="3" id="KW-1185">Reference proteome</keyword>
<organism evidence="2 3">
    <name type="scientific">Steroidobacter flavus</name>
    <dbReference type="NCBI Taxonomy" id="1842136"/>
    <lineage>
        <taxon>Bacteria</taxon>
        <taxon>Pseudomonadati</taxon>
        <taxon>Pseudomonadota</taxon>
        <taxon>Gammaproteobacteria</taxon>
        <taxon>Steroidobacterales</taxon>
        <taxon>Steroidobacteraceae</taxon>
        <taxon>Steroidobacter</taxon>
    </lineage>
</organism>
<dbReference type="Gene3D" id="3.40.50.720">
    <property type="entry name" value="NAD(P)-binding Rossmann-like Domain"/>
    <property type="match status" value="1"/>
</dbReference>
<evidence type="ECO:0000313" key="2">
    <source>
        <dbReference type="EMBL" id="MFC4313397.1"/>
    </source>
</evidence>
<accession>A0ABV8T1Z8</accession>
<dbReference type="SUPFAM" id="SSF51735">
    <property type="entry name" value="NAD(P)-binding Rossmann-fold domains"/>
    <property type="match status" value="1"/>
</dbReference>
<name>A0ABV8T1Z8_9GAMM</name>
<dbReference type="InterPro" id="IPR036291">
    <property type="entry name" value="NAD(P)-bd_dom_sf"/>
</dbReference>
<comment type="caution">
    <text evidence="2">The sequence shown here is derived from an EMBL/GenBank/DDBJ whole genome shotgun (WGS) entry which is preliminary data.</text>
</comment>
<dbReference type="InterPro" id="IPR050177">
    <property type="entry name" value="Lipid_A_modif_metabolic_enz"/>
</dbReference>
<feature type="domain" description="NAD-dependent epimerase/dehydratase" evidence="1">
    <location>
        <begin position="4"/>
        <end position="217"/>
    </location>
</feature>
<dbReference type="PANTHER" id="PTHR43245">
    <property type="entry name" value="BIFUNCTIONAL POLYMYXIN RESISTANCE PROTEIN ARNA"/>
    <property type="match status" value="1"/>
</dbReference>
<dbReference type="RefSeq" id="WP_380603677.1">
    <property type="nucleotide sequence ID" value="NZ_JBHSDU010000015.1"/>
</dbReference>
<proteinExistence type="predicted"/>
<dbReference type="EMBL" id="JBHSDU010000015">
    <property type="protein sequence ID" value="MFC4313397.1"/>
    <property type="molecule type" value="Genomic_DNA"/>
</dbReference>
<evidence type="ECO:0000313" key="3">
    <source>
        <dbReference type="Proteomes" id="UP001595904"/>
    </source>
</evidence>
<dbReference type="Pfam" id="PF01370">
    <property type="entry name" value="Epimerase"/>
    <property type="match status" value="1"/>
</dbReference>
<gene>
    <name evidence="2" type="ORF">ACFPN2_30250</name>
</gene>
<evidence type="ECO:0000259" key="1">
    <source>
        <dbReference type="Pfam" id="PF01370"/>
    </source>
</evidence>
<sequence length="292" mass="30796">MTRVLLTGASGYLGEHVLAVHAARGLSCVPTSRSGRVGVACDLTDGASVRALLGEVRPTAIVHCAAQVPKSAGAYDDADAARDSIAMIAALAEHASCRIVLVSSMTVYGPQTPMPAQEDIAAEPEGAYARGKSAAEKILWNRRRAGDVALRLPGLFGVPRRSGVLYNAARRLLVEGSFELNAQPGFWSAMAVQDAAEYVVRAAVDESNPPPQAVNVGYEGEFRLTDAIARVAALCNIAWQTPSVVFPAFAADLRRLNARYGMVSATLTQRLAELVAEVRRDIEGAAGGNRAV</sequence>
<reference evidence="3" key="1">
    <citation type="journal article" date="2019" name="Int. J. Syst. Evol. Microbiol.">
        <title>The Global Catalogue of Microorganisms (GCM) 10K type strain sequencing project: providing services to taxonomists for standard genome sequencing and annotation.</title>
        <authorList>
            <consortium name="The Broad Institute Genomics Platform"/>
            <consortium name="The Broad Institute Genome Sequencing Center for Infectious Disease"/>
            <person name="Wu L."/>
            <person name="Ma J."/>
        </authorList>
    </citation>
    <scope>NUCLEOTIDE SEQUENCE [LARGE SCALE GENOMIC DNA]</scope>
    <source>
        <strain evidence="3">CGMCC 1.10759</strain>
    </source>
</reference>
<dbReference type="InterPro" id="IPR001509">
    <property type="entry name" value="Epimerase_deHydtase"/>
</dbReference>
<protein>
    <submittedName>
        <fullName evidence="2">NAD-dependent epimerase/dehydratase family protein</fullName>
    </submittedName>
</protein>